<evidence type="ECO:0000256" key="2">
    <source>
        <dbReference type="ARBA" id="ARBA00020055"/>
    </source>
</evidence>
<evidence type="ECO:0000313" key="8">
    <source>
        <dbReference type="Proteomes" id="UP000472271"/>
    </source>
</evidence>
<evidence type="ECO:0000256" key="1">
    <source>
        <dbReference type="ARBA" id="ARBA00010963"/>
    </source>
</evidence>
<dbReference type="Pfam" id="PF15280">
    <property type="entry name" value="BORA_N"/>
    <property type="match status" value="1"/>
</dbReference>
<feature type="region of interest" description="Disordered" evidence="6">
    <location>
        <begin position="1"/>
        <end position="36"/>
    </location>
</feature>
<organism evidence="7 8">
    <name type="scientific">Sphaeramia orbicularis</name>
    <name type="common">orbiculate cardinalfish</name>
    <dbReference type="NCBI Taxonomy" id="375764"/>
    <lineage>
        <taxon>Eukaryota</taxon>
        <taxon>Metazoa</taxon>
        <taxon>Chordata</taxon>
        <taxon>Craniata</taxon>
        <taxon>Vertebrata</taxon>
        <taxon>Euteleostomi</taxon>
        <taxon>Actinopterygii</taxon>
        <taxon>Neopterygii</taxon>
        <taxon>Teleostei</taxon>
        <taxon>Neoteleostei</taxon>
        <taxon>Acanthomorphata</taxon>
        <taxon>Gobiaria</taxon>
        <taxon>Kurtiformes</taxon>
        <taxon>Apogonoidei</taxon>
        <taxon>Apogonidae</taxon>
        <taxon>Apogoninae</taxon>
        <taxon>Sphaeramia</taxon>
    </lineage>
</organism>
<keyword evidence="8" id="KW-1185">Reference proteome</keyword>
<keyword evidence="5" id="KW-0131">Cell cycle</keyword>
<evidence type="ECO:0000256" key="4">
    <source>
        <dbReference type="ARBA" id="ARBA00022776"/>
    </source>
</evidence>
<reference evidence="7" key="1">
    <citation type="submission" date="2019-06" db="EMBL/GenBank/DDBJ databases">
        <authorList>
            <consortium name="Wellcome Sanger Institute Data Sharing"/>
        </authorList>
    </citation>
    <scope>NUCLEOTIDE SEQUENCE [LARGE SCALE GENOMIC DNA]</scope>
</reference>
<dbReference type="InterPro" id="IPR023252">
    <property type="entry name" value="Aurora_borealis_protein"/>
</dbReference>
<dbReference type="GO" id="GO:0051301">
    <property type="term" value="P:cell division"/>
    <property type="evidence" value="ECO:0007669"/>
    <property type="project" value="UniProtKB-KW"/>
</dbReference>
<dbReference type="GO" id="GO:0005634">
    <property type="term" value="C:nucleus"/>
    <property type="evidence" value="ECO:0007669"/>
    <property type="project" value="TreeGrafter"/>
</dbReference>
<dbReference type="PANTHER" id="PTHR14728:SF2">
    <property type="entry name" value="PROTEIN AURORA BOREALIS"/>
    <property type="match status" value="1"/>
</dbReference>
<reference evidence="7" key="3">
    <citation type="submission" date="2025-09" db="UniProtKB">
        <authorList>
            <consortium name="Ensembl"/>
        </authorList>
    </citation>
    <scope>IDENTIFICATION</scope>
</reference>
<dbReference type="GO" id="GO:0019901">
    <property type="term" value="F:protein kinase binding"/>
    <property type="evidence" value="ECO:0007669"/>
    <property type="project" value="TreeGrafter"/>
</dbReference>
<keyword evidence="3" id="KW-0132">Cell division</keyword>
<dbReference type="GO" id="GO:0060236">
    <property type="term" value="P:regulation of mitotic spindle organization"/>
    <property type="evidence" value="ECO:0007669"/>
    <property type="project" value="TreeGrafter"/>
</dbReference>
<dbReference type="PANTHER" id="PTHR14728">
    <property type="entry name" value="PROTEIN AURORA BOREALIS"/>
    <property type="match status" value="1"/>
</dbReference>
<protein>
    <recommendedName>
        <fullName evidence="2">Protein aurora borealis</fullName>
    </recommendedName>
</protein>
<evidence type="ECO:0000256" key="3">
    <source>
        <dbReference type="ARBA" id="ARBA00022618"/>
    </source>
</evidence>
<dbReference type="Ensembl" id="ENSSORT00005058723.1">
    <property type="protein sequence ID" value="ENSSORP00005057406.1"/>
    <property type="gene ID" value="ENSSORG00005025464.1"/>
</dbReference>
<dbReference type="GO" id="GO:0007088">
    <property type="term" value="P:regulation of mitotic nuclear division"/>
    <property type="evidence" value="ECO:0007669"/>
    <property type="project" value="TreeGrafter"/>
</dbReference>
<name>A0A673CP46_9TELE</name>
<proteinExistence type="inferred from homology"/>
<keyword evidence="4" id="KW-0498">Mitosis</keyword>
<dbReference type="AlphaFoldDB" id="A0A673CP46"/>
<evidence type="ECO:0000256" key="5">
    <source>
        <dbReference type="ARBA" id="ARBA00023306"/>
    </source>
</evidence>
<sequence>MGDHVEVQITPQTPGKPSIRNPFESPNDYHHLREPLVPSPSVFKSKPCKDVRYFRHLPQFCLKI</sequence>
<dbReference type="InParanoid" id="A0A673CP46"/>
<comment type="similarity">
    <text evidence="1">Belongs to the BORA family.</text>
</comment>
<evidence type="ECO:0000256" key="6">
    <source>
        <dbReference type="SAM" id="MobiDB-lite"/>
    </source>
</evidence>
<evidence type="ECO:0000313" key="7">
    <source>
        <dbReference type="Ensembl" id="ENSSORP00005057406.1"/>
    </source>
</evidence>
<dbReference type="GO" id="GO:0005737">
    <property type="term" value="C:cytoplasm"/>
    <property type="evidence" value="ECO:0007669"/>
    <property type="project" value="TreeGrafter"/>
</dbReference>
<reference evidence="7" key="2">
    <citation type="submission" date="2025-08" db="UniProtKB">
        <authorList>
            <consortium name="Ensembl"/>
        </authorList>
    </citation>
    <scope>IDENTIFICATION</scope>
</reference>
<accession>A0A673CP46</accession>
<dbReference type="Proteomes" id="UP000472271">
    <property type="component" value="Chromosome 15"/>
</dbReference>